<dbReference type="SMART" id="SM00320">
    <property type="entry name" value="WD40"/>
    <property type="match status" value="7"/>
</dbReference>
<dbReference type="InterPro" id="IPR015943">
    <property type="entry name" value="WD40/YVTN_repeat-like_dom_sf"/>
</dbReference>
<evidence type="ECO:0000313" key="4">
    <source>
        <dbReference type="Proteomes" id="UP001194468"/>
    </source>
</evidence>
<accession>A0AAD4C7F7</accession>
<dbReference type="InterPro" id="IPR011990">
    <property type="entry name" value="TPR-like_helical_dom_sf"/>
</dbReference>
<dbReference type="InterPro" id="IPR010730">
    <property type="entry name" value="HET"/>
</dbReference>
<dbReference type="SUPFAM" id="SSF48452">
    <property type="entry name" value="TPR-like"/>
    <property type="match status" value="2"/>
</dbReference>
<feature type="repeat" description="WD" evidence="1">
    <location>
        <begin position="108"/>
        <end position="140"/>
    </location>
</feature>
<dbReference type="PANTHER" id="PTHR10622">
    <property type="entry name" value="HET DOMAIN-CONTAINING PROTEIN"/>
    <property type="match status" value="1"/>
</dbReference>
<dbReference type="EMBL" id="WHUW01000002">
    <property type="protein sequence ID" value="KAF8450961.1"/>
    <property type="molecule type" value="Genomic_DNA"/>
</dbReference>
<dbReference type="InterPro" id="IPR001680">
    <property type="entry name" value="WD40_rpt"/>
</dbReference>
<reference evidence="3" key="1">
    <citation type="submission" date="2019-10" db="EMBL/GenBank/DDBJ databases">
        <authorList>
            <consortium name="DOE Joint Genome Institute"/>
            <person name="Kuo A."/>
            <person name="Miyauchi S."/>
            <person name="Kiss E."/>
            <person name="Drula E."/>
            <person name="Kohler A."/>
            <person name="Sanchez-Garcia M."/>
            <person name="Andreopoulos B."/>
            <person name="Barry K.W."/>
            <person name="Bonito G."/>
            <person name="Buee M."/>
            <person name="Carver A."/>
            <person name="Chen C."/>
            <person name="Cichocki N."/>
            <person name="Clum A."/>
            <person name="Culley D."/>
            <person name="Crous P.W."/>
            <person name="Fauchery L."/>
            <person name="Girlanda M."/>
            <person name="Hayes R."/>
            <person name="Keri Z."/>
            <person name="LaButti K."/>
            <person name="Lipzen A."/>
            <person name="Lombard V."/>
            <person name="Magnuson J."/>
            <person name="Maillard F."/>
            <person name="Morin E."/>
            <person name="Murat C."/>
            <person name="Nolan M."/>
            <person name="Ohm R."/>
            <person name="Pangilinan J."/>
            <person name="Pereira M."/>
            <person name="Perotto S."/>
            <person name="Peter M."/>
            <person name="Riley R."/>
            <person name="Sitrit Y."/>
            <person name="Stielow B."/>
            <person name="Szollosi G."/>
            <person name="Zifcakova L."/>
            <person name="Stursova M."/>
            <person name="Spatafora J.W."/>
            <person name="Tedersoo L."/>
            <person name="Vaario L.-M."/>
            <person name="Yamada A."/>
            <person name="Yan M."/>
            <person name="Wang P."/>
            <person name="Xu J."/>
            <person name="Bruns T."/>
            <person name="Baldrian P."/>
            <person name="Vilgalys R."/>
            <person name="Henrissat B."/>
            <person name="Grigoriev I.V."/>
            <person name="Hibbett D."/>
            <person name="Nagy L.G."/>
            <person name="Martin F.M."/>
        </authorList>
    </citation>
    <scope>NUCLEOTIDE SEQUENCE</scope>
    <source>
        <strain evidence="3">BED1</strain>
    </source>
</reference>
<keyword evidence="4" id="KW-1185">Reference proteome</keyword>
<evidence type="ECO:0000256" key="1">
    <source>
        <dbReference type="PROSITE-ProRule" id="PRU00221"/>
    </source>
</evidence>
<dbReference type="PROSITE" id="PS50082">
    <property type="entry name" value="WD_REPEATS_2"/>
    <property type="match status" value="1"/>
</dbReference>
<keyword evidence="1" id="KW-0853">WD repeat</keyword>
<reference evidence="3" key="2">
    <citation type="journal article" date="2020" name="Nat. Commun.">
        <title>Large-scale genome sequencing of mycorrhizal fungi provides insights into the early evolution of symbiotic traits.</title>
        <authorList>
            <person name="Miyauchi S."/>
            <person name="Kiss E."/>
            <person name="Kuo A."/>
            <person name="Drula E."/>
            <person name="Kohler A."/>
            <person name="Sanchez-Garcia M."/>
            <person name="Morin E."/>
            <person name="Andreopoulos B."/>
            <person name="Barry K.W."/>
            <person name="Bonito G."/>
            <person name="Buee M."/>
            <person name="Carver A."/>
            <person name="Chen C."/>
            <person name="Cichocki N."/>
            <person name="Clum A."/>
            <person name="Culley D."/>
            <person name="Crous P.W."/>
            <person name="Fauchery L."/>
            <person name="Girlanda M."/>
            <person name="Hayes R.D."/>
            <person name="Keri Z."/>
            <person name="LaButti K."/>
            <person name="Lipzen A."/>
            <person name="Lombard V."/>
            <person name="Magnuson J."/>
            <person name="Maillard F."/>
            <person name="Murat C."/>
            <person name="Nolan M."/>
            <person name="Ohm R.A."/>
            <person name="Pangilinan J."/>
            <person name="Pereira M.F."/>
            <person name="Perotto S."/>
            <person name="Peter M."/>
            <person name="Pfister S."/>
            <person name="Riley R."/>
            <person name="Sitrit Y."/>
            <person name="Stielow J.B."/>
            <person name="Szollosi G."/>
            <person name="Zifcakova L."/>
            <person name="Stursova M."/>
            <person name="Spatafora J.W."/>
            <person name="Tedersoo L."/>
            <person name="Vaario L.M."/>
            <person name="Yamada A."/>
            <person name="Yan M."/>
            <person name="Wang P."/>
            <person name="Xu J."/>
            <person name="Bruns T."/>
            <person name="Baldrian P."/>
            <person name="Vilgalys R."/>
            <person name="Dunand C."/>
            <person name="Henrissat B."/>
            <person name="Grigoriev I.V."/>
            <person name="Hibbett D."/>
            <person name="Nagy L.G."/>
            <person name="Martin F.M."/>
        </authorList>
    </citation>
    <scope>NUCLEOTIDE SEQUENCE</scope>
    <source>
        <strain evidence="3">BED1</strain>
    </source>
</reference>
<comment type="caution">
    <text evidence="3">The sequence shown here is derived from an EMBL/GenBank/DDBJ whole genome shotgun (WGS) entry which is preliminary data.</text>
</comment>
<dbReference type="PANTHER" id="PTHR10622:SF10">
    <property type="entry name" value="HET DOMAIN-CONTAINING PROTEIN"/>
    <property type="match status" value="1"/>
</dbReference>
<sequence>MCPARQPDDDLLRTLVYAFLLTVCLYVFKLQRQKRLEDTRRYAVRQDRVPAHIIDKPSDDVLCQIDGPRGQISSLVLLDGGHAVCVCKAEKTIQMWKIEEDRGGKEQLMNVEAAVNVIAPSKDGKWIVTGGVDGKVMVWDTSLQKPCKTAEHHGRMITALDVFLEHVASGSDDGTVVVWKMKEPGTLVPSRSMRHGSIPVSSVKFSPAGNRIASACAQWGHEIRIWHTRTGSQIAAIRIGSLPTHSLAWSSDGRRLFTGCSNGSISCFDTVTQKPPLKVVLPRPGDDSITSLRVSDSNQFLISYSSPGRMVDIWDIRDTPASKPLCSYSRCVAASTSPDDLYLASGGDDRKISIRSLAGVVKPSYFFHRLAPFPTPSEPFTHISPVAYRTWKFGELERAEQILSKEIEQKRYEGFDCYSRANRALVRIRRQNLNGALDDAAEIIVRMRSLIPAYGQTKGGQIPLIVHVAKAMALGGREQQREAIDALDSVDRGDANDFVECVKSIILFESEPRDKLNRLANTNICPWVKTRLLLLLAEHSMQRGESDDALRLLADVPDLGPSHHIPEAEIIQLIFGWNIYDLECMVQQLTCQALFASGRTQEMEHFLRSMRHRKFDDAIIWYSKSLEFYPESRASDCGSEFAEKCLSAIEVANDVEDETITKDLASMARYLPSSARLLVKRSDARAFKELWDDALKDADKAIFFFAIDIDKLCPWGYERRYVALYTLGHGQEAAKTLNEITKMEESTGSGSHRCEGLRMNYAEMIRKIDVQIGAIRDISPLILICVRTGNLCDANERVRVFKEDPVFHKLLSSMSTKLDTNRIKKVVARYFRYVMFSHTWEGEEPTFQDLAGKSVYEPNPHPLRLKLRRFCETVRDDPERYLWAWSDTCCIDKSNVTDFQRSLRSMYNWYKESAITIVLLTEGSTTLRSNRWMTRAWTLQELLSPKSIRFYNRDWTLYLGDTRPNHKESPDIMQELAKAIDIPHETLADFSPKSLNIRSKLRLASTRKATKEVDIAHALIGIFSSDLIPDAEHPDPKVPLGHLLQEIMHRERDARAVLDWVGKSSEFHSCLPDEISVYHNPPHSPPLIPEGEMEARVAELQDSLPSQDVTTFFGNLSNLSPVAFIHRRLSLPCITFPVKVDPTHDTFSASSQSIVYQAQAAALGQVRFKTSCTAFTAQDDVVLVYPWVHDLLAQTRSMKRDDHILALRLVVHLEQPFRAFLLVRKSVDTYRRVAVDEEIIIPKRKLRSLKDIGIGDDANSCTSSTTKRFTAAESLGVPATLSPIPPPSHVESIGTGFLHYVINMVVT</sequence>
<dbReference type="Proteomes" id="UP001194468">
    <property type="component" value="Unassembled WGS sequence"/>
</dbReference>
<dbReference type="Gene3D" id="2.130.10.10">
    <property type="entry name" value="YVTN repeat-like/Quinoprotein amine dehydrogenase"/>
    <property type="match status" value="2"/>
</dbReference>
<dbReference type="Gene3D" id="1.25.40.10">
    <property type="entry name" value="Tetratricopeptide repeat domain"/>
    <property type="match status" value="2"/>
</dbReference>
<organism evidence="3 4">
    <name type="scientific">Boletus edulis BED1</name>
    <dbReference type="NCBI Taxonomy" id="1328754"/>
    <lineage>
        <taxon>Eukaryota</taxon>
        <taxon>Fungi</taxon>
        <taxon>Dikarya</taxon>
        <taxon>Basidiomycota</taxon>
        <taxon>Agaricomycotina</taxon>
        <taxon>Agaricomycetes</taxon>
        <taxon>Agaricomycetidae</taxon>
        <taxon>Boletales</taxon>
        <taxon>Boletineae</taxon>
        <taxon>Boletaceae</taxon>
        <taxon>Boletoideae</taxon>
        <taxon>Boletus</taxon>
    </lineage>
</organism>
<dbReference type="Pfam" id="PF00400">
    <property type="entry name" value="WD40"/>
    <property type="match status" value="4"/>
</dbReference>
<evidence type="ECO:0000313" key="3">
    <source>
        <dbReference type="EMBL" id="KAF8450961.1"/>
    </source>
</evidence>
<proteinExistence type="predicted"/>
<evidence type="ECO:0000259" key="2">
    <source>
        <dbReference type="Pfam" id="PF06985"/>
    </source>
</evidence>
<dbReference type="PROSITE" id="PS50294">
    <property type="entry name" value="WD_REPEATS_REGION"/>
    <property type="match status" value="1"/>
</dbReference>
<gene>
    <name evidence="3" type="ORF">L210DRAFT_3500200</name>
</gene>
<dbReference type="SUPFAM" id="SSF50978">
    <property type="entry name" value="WD40 repeat-like"/>
    <property type="match status" value="1"/>
</dbReference>
<dbReference type="InterPro" id="IPR036322">
    <property type="entry name" value="WD40_repeat_dom_sf"/>
</dbReference>
<name>A0AAD4C7F7_BOLED</name>
<dbReference type="Pfam" id="PF06985">
    <property type="entry name" value="HET"/>
    <property type="match status" value="1"/>
</dbReference>
<protein>
    <recommendedName>
        <fullName evidence="2">Heterokaryon incompatibility domain-containing protein</fullName>
    </recommendedName>
</protein>
<feature type="domain" description="Heterokaryon incompatibility" evidence="2">
    <location>
        <begin position="833"/>
        <end position="925"/>
    </location>
</feature>